<evidence type="ECO:0000313" key="10">
    <source>
        <dbReference type="Proteomes" id="UP001519460"/>
    </source>
</evidence>
<dbReference type="EMBL" id="JACVVK020000367">
    <property type="protein sequence ID" value="KAK7476730.1"/>
    <property type="molecule type" value="Genomic_DNA"/>
</dbReference>
<accession>A0ABD0JPZ3</accession>
<dbReference type="Proteomes" id="UP001519460">
    <property type="component" value="Unassembled WGS sequence"/>
</dbReference>
<proteinExistence type="predicted"/>
<reference evidence="9 10" key="1">
    <citation type="journal article" date="2023" name="Sci. Data">
        <title>Genome assembly of the Korean intertidal mud-creeper Batillaria attramentaria.</title>
        <authorList>
            <person name="Patra A.K."/>
            <person name="Ho P.T."/>
            <person name="Jun S."/>
            <person name="Lee S.J."/>
            <person name="Kim Y."/>
            <person name="Won Y.J."/>
        </authorList>
    </citation>
    <scope>NUCLEOTIDE SEQUENCE [LARGE SCALE GENOMIC DNA]</scope>
    <source>
        <strain evidence="9">Wonlab-2016</strain>
    </source>
</reference>
<dbReference type="Pfam" id="PF00850">
    <property type="entry name" value="Hist_deacetyl"/>
    <property type="match status" value="1"/>
</dbReference>
<dbReference type="InterPro" id="IPR023801">
    <property type="entry name" value="His_deacetylse_dom"/>
</dbReference>
<dbReference type="PANTHER" id="PTHR10625">
    <property type="entry name" value="HISTONE DEACETYLASE HDAC1-RELATED"/>
    <property type="match status" value="1"/>
</dbReference>
<dbReference type="InterPro" id="IPR037138">
    <property type="entry name" value="His_deacetylse_dom_sf"/>
</dbReference>
<dbReference type="PANTHER" id="PTHR10625:SF19">
    <property type="entry name" value="HISTONE DEACETYLASE 12"/>
    <property type="match status" value="1"/>
</dbReference>
<keyword evidence="10" id="KW-1185">Reference proteome</keyword>
<evidence type="ECO:0000313" key="9">
    <source>
        <dbReference type="EMBL" id="KAK7476730.1"/>
    </source>
</evidence>
<dbReference type="CDD" id="cd09993">
    <property type="entry name" value="HDAC_classIV"/>
    <property type="match status" value="1"/>
</dbReference>
<dbReference type="Gene3D" id="3.40.800.20">
    <property type="entry name" value="Histone deacetylase domain"/>
    <property type="match status" value="1"/>
</dbReference>
<protein>
    <recommendedName>
        <fullName evidence="8">Histone deacetylase domain-containing protein</fullName>
    </recommendedName>
</protein>
<organism evidence="9 10">
    <name type="scientific">Batillaria attramentaria</name>
    <dbReference type="NCBI Taxonomy" id="370345"/>
    <lineage>
        <taxon>Eukaryota</taxon>
        <taxon>Metazoa</taxon>
        <taxon>Spiralia</taxon>
        <taxon>Lophotrochozoa</taxon>
        <taxon>Mollusca</taxon>
        <taxon>Gastropoda</taxon>
        <taxon>Caenogastropoda</taxon>
        <taxon>Sorbeoconcha</taxon>
        <taxon>Cerithioidea</taxon>
        <taxon>Batillariidae</taxon>
        <taxon>Batillaria</taxon>
    </lineage>
</organism>
<dbReference type="Pfam" id="PF01124">
    <property type="entry name" value="MAPEG"/>
    <property type="match status" value="1"/>
</dbReference>
<evidence type="ECO:0000256" key="7">
    <source>
        <dbReference type="SAM" id="Phobius"/>
    </source>
</evidence>
<keyword evidence="4" id="KW-0378">Hydrolase</keyword>
<evidence type="ECO:0000256" key="5">
    <source>
        <dbReference type="ARBA" id="ARBA00022989"/>
    </source>
</evidence>
<evidence type="ECO:0000256" key="3">
    <source>
        <dbReference type="ARBA" id="ARBA00022751"/>
    </source>
</evidence>
<dbReference type="SUPFAM" id="SSF52768">
    <property type="entry name" value="Arginase/deacetylase"/>
    <property type="match status" value="1"/>
</dbReference>
<keyword evidence="3" id="KW-0434">Leukotriene biosynthesis</keyword>
<dbReference type="GO" id="GO:0016787">
    <property type="term" value="F:hydrolase activity"/>
    <property type="evidence" value="ECO:0007669"/>
    <property type="project" value="UniProtKB-KW"/>
</dbReference>
<dbReference type="GO" id="GO:0012505">
    <property type="term" value="C:endomembrane system"/>
    <property type="evidence" value="ECO:0007669"/>
    <property type="project" value="UniProtKB-SubCell"/>
</dbReference>
<evidence type="ECO:0000259" key="8">
    <source>
        <dbReference type="Pfam" id="PF00850"/>
    </source>
</evidence>
<comment type="caution">
    <text evidence="9">The sequence shown here is derived from an EMBL/GenBank/DDBJ whole genome shotgun (WGS) entry which is preliminary data.</text>
</comment>
<feature type="transmembrane region" description="Helical" evidence="7">
    <location>
        <begin position="444"/>
        <end position="467"/>
    </location>
</feature>
<feature type="transmembrane region" description="Helical" evidence="7">
    <location>
        <begin position="403"/>
        <end position="424"/>
    </location>
</feature>
<dbReference type="SUPFAM" id="SSF161084">
    <property type="entry name" value="MAPEG domain-like"/>
    <property type="match status" value="1"/>
</dbReference>
<dbReference type="InterPro" id="IPR001129">
    <property type="entry name" value="Membr-assoc_MAPEG"/>
</dbReference>
<dbReference type="Gene3D" id="1.20.120.550">
    <property type="entry name" value="Membrane associated eicosanoid/glutathione metabolism-like domain"/>
    <property type="match status" value="1"/>
</dbReference>
<dbReference type="PRINTS" id="PR01270">
    <property type="entry name" value="HDASUPER"/>
</dbReference>
<dbReference type="FunFam" id="1.20.120.550:FF:000003">
    <property type="entry name" value="Leukotriene C4 synthase"/>
    <property type="match status" value="1"/>
</dbReference>
<dbReference type="AlphaFoldDB" id="A0ABD0JPZ3"/>
<evidence type="ECO:0000256" key="2">
    <source>
        <dbReference type="ARBA" id="ARBA00022692"/>
    </source>
</evidence>
<dbReference type="InterPro" id="IPR044150">
    <property type="entry name" value="HDAC_classIV"/>
</dbReference>
<sequence>VKRRECKGVPIVHHDKYVSELPLKHRFAMRKFHGVLRFLRTDGVISMKQVVEPEQVPASIAGLIHTPDYVEKFFTGNISPDEQRMTGFPWSEGLVRRCRYETGGTILAARLALERGLACSTGGGTHHAYADKGSGYCLLNDMAVTAASLLDDGTVQRVLIVDLDVHQGDGTAHMFRSNTQVFTFSIHCQQNFPFNKQASDLDIGLHAGCQDKEYLAQLEEHLPWVVDSFRPDLVLYDAGVDPHVKDELGKLDLTDQGLFDRDLYVLRHMASRGIPCATVIGGGYSRDLNALSCRHTIVHRAASKGKHDAPTRTCTLAHVQKRTLDSRRHVYNMPTIKLEDIALTGVVTIGSGFQLINFAGKVFTAREKYKVTFPAVTGNENFERVFRAQQNTLEWYPIYMTSLWTSSLFFHQVPSAIVGAVYIYSRHKYFEGYSRSVEERIPGFFLGAKCLLALSAMASAGCITVLLRTYGNIDLAALFKDCLKDTVGLRFTC</sequence>
<gene>
    <name evidence="9" type="ORF">BaRGS_00032023</name>
</gene>
<keyword evidence="2 7" id="KW-0812">Transmembrane</keyword>
<dbReference type="InterPro" id="IPR000286">
    <property type="entry name" value="HDACs"/>
</dbReference>
<dbReference type="GO" id="GO:0019370">
    <property type="term" value="P:leukotriene biosynthetic process"/>
    <property type="evidence" value="ECO:0007669"/>
    <property type="project" value="UniProtKB-KW"/>
</dbReference>
<keyword evidence="5 7" id="KW-1133">Transmembrane helix</keyword>
<keyword evidence="6 7" id="KW-0472">Membrane</keyword>
<dbReference type="InterPro" id="IPR023696">
    <property type="entry name" value="Ureohydrolase_dom_sf"/>
</dbReference>
<comment type="subcellular location">
    <subcellularLocation>
        <location evidence="1">Endomembrane system</location>
        <topology evidence="1">Multi-pass membrane protein</topology>
    </subcellularLocation>
</comment>
<feature type="domain" description="Histone deacetylase" evidence="8">
    <location>
        <begin position="25"/>
        <end position="292"/>
    </location>
</feature>
<evidence type="ECO:0000256" key="6">
    <source>
        <dbReference type="ARBA" id="ARBA00023136"/>
    </source>
</evidence>
<evidence type="ECO:0000256" key="1">
    <source>
        <dbReference type="ARBA" id="ARBA00004127"/>
    </source>
</evidence>
<dbReference type="InterPro" id="IPR023352">
    <property type="entry name" value="MAPEG-like_dom_sf"/>
</dbReference>
<evidence type="ECO:0000256" key="4">
    <source>
        <dbReference type="ARBA" id="ARBA00022801"/>
    </source>
</evidence>
<feature type="non-terminal residue" evidence="9">
    <location>
        <position position="1"/>
    </location>
</feature>
<name>A0ABD0JPZ3_9CAEN</name>